<evidence type="ECO:0000256" key="2">
    <source>
        <dbReference type="ARBA" id="ARBA00022737"/>
    </source>
</evidence>
<dbReference type="InterPro" id="IPR001190">
    <property type="entry name" value="SRCR"/>
</dbReference>
<feature type="non-terminal residue" evidence="5">
    <location>
        <position position="1"/>
    </location>
</feature>
<dbReference type="PROSITE" id="PS50287">
    <property type="entry name" value="SRCR_2"/>
    <property type="match status" value="1"/>
</dbReference>
<dbReference type="SUPFAM" id="SSF117281">
    <property type="entry name" value="Kelch motif"/>
    <property type="match status" value="2"/>
</dbReference>
<dbReference type="InterPro" id="IPR027417">
    <property type="entry name" value="P-loop_NTPase"/>
</dbReference>
<evidence type="ECO:0000313" key="6">
    <source>
        <dbReference type="Proteomes" id="UP000265618"/>
    </source>
</evidence>
<feature type="compositionally biased region" description="Polar residues" evidence="3">
    <location>
        <begin position="234"/>
        <end position="246"/>
    </location>
</feature>
<keyword evidence="6" id="KW-1185">Reference proteome</keyword>
<dbReference type="Gene3D" id="3.40.50.300">
    <property type="entry name" value="P-loop containing nucleotide triphosphate hydrolases"/>
    <property type="match status" value="1"/>
</dbReference>
<protein>
    <recommendedName>
        <fullName evidence="4">SRCR domain-containing protein</fullName>
    </recommendedName>
</protein>
<evidence type="ECO:0000259" key="4">
    <source>
        <dbReference type="PROSITE" id="PS50287"/>
    </source>
</evidence>
<dbReference type="SUPFAM" id="SSF52540">
    <property type="entry name" value="P-loop containing nucleoside triphosphate hydrolases"/>
    <property type="match status" value="1"/>
</dbReference>
<feature type="region of interest" description="Disordered" evidence="3">
    <location>
        <begin position="157"/>
        <end position="252"/>
    </location>
</feature>
<dbReference type="Gene3D" id="2.120.10.80">
    <property type="entry name" value="Kelch-type beta propeller"/>
    <property type="match status" value="2"/>
</dbReference>
<dbReference type="EMBL" id="BDIP01002291">
    <property type="protein sequence ID" value="GIQ86061.1"/>
    <property type="molecule type" value="Genomic_DNA"/>
</dbReference>
<gene>
    <name evidence="5" type="ORF">KIPB_007840</name>
</gene>
<dbReference type="Proteomes" id="UP000265618">
    <property type="component" value="Unassembled WGS sequence"/>
</dbReference>
<keyword evidence="1" id="KW-0880">Kelch repeat</keyword>
<dbReference type="PANTHER" id="PTHR24412">
    <property type="entry name" value="KELCH PROTEIN"/>
    <property type="match status" value="1"/>
</dbReference>
<dbReference type="PANTHER" id="PTHR24412:SF489">
    <property type="entry name" value="RING FINGER DOMAIN AND KELCH REPEAT-CONTAINING PROTEIN DDB_G0271372"/>
    <property type="match status" value="1"/>
</dbReference>
<feature type="domain" description="SRCR" evidence="4">
    <location>
        <begin position="986"/>
        <end position="1111"/>
    </location>
</feature>
<feature type="region of interest" description="Disordered" evidence="3">
    <location>
        <begin position="1425"/>
        <end position="1468"/>
    </location>
</feature>
<feature type="compositionally biased region" description="Low complexity" evidence="3">
    <location>
        <begin position="211"/>
        <end position="224"/>
    </location>
</feature>
<evidence type="ECO:0000313" key="5">
    <source>
        <dbReference type="EMBL" id="GIQ86061.1"/>
    </source>
</evidence>
<reference evidence="5 6" key="1">
    <citation type="journal article" date="2018" name="PLoS ONE">
        <title>The draft genome of Kipferlia bialata reveals reductive genome evolution in fornicate parasites.</title>
        <authorList>
            <person name="Tanifuji G."/>
            <person name="Takabayashi S."/>
            <person name="Kume K."/>
            <person name="Takagi M."/>
            <person name="Nakayama T."/>
            <person name="Kamikawa R."/>
            <person name="Inagaki Y."/>
            <person name="Hashimoto T."/>
        </authorList>
    </citation>
    <scope>NUCLEOTIDE SEQUENCE [LARGE SCALE GENOMIC DNA]</scope>
    <source>
        <strain evidence="5">NY0173</strain>
    </source>
</reference>
<evidence type="ECO:0000256" key="3">
    <source>
        <dbReference type="SAM" id="MobiDB-lite"/>
    </source>
</evidence>
<feature type="compositionally biased region" description="Polar residues" evidence="3">
    <location>
        <begin position="158"/>
        <end position="176"/>
    </location>
</feature>
<dbReference type="InterPro" id="IPR015915">
    <property type="entry name" value="Kelch-typ_b-propeller"/>
</dbReference>
<dbReference type="SMART" id="SM00612">
    <property type="entry name" value="Kelch"/>
    <property type="match status" value="2"/>
</dbReference>
<dbReference type="GO" id="GO:0016020">
    <property type="term" value="C:membrane"/>
    <property type="evidence" value="ECO:0007669"/>
    <property type="project" value="InterPro"/>
</dbReference>
<sequence>ASEEDVARSYKWLRSGIMGLDKARAMTDADSSTRTVIVTKIVKHIPRLQSLAERLGMPVKMKPAVEEFVILLECYKALRMTQVEAERAVAYDALQCGLVTMRTVQGLSECSEEWSERITGLLMKYTPVLEALKGEVDNARCAHQSLSGALASALSTPLEASTGETGPQTDGSTNLAHASLEDPTPSALSESPLAVSVSDREGRVSSLSLETGLTDSTTPGTSPDDCGDPLLDSSARSLASQYQGTSPAEEKLGLLYETSESTGGETGYLQASRPEWSAFKRSLSSTTIECTCPAIPAAIVFASGCQGDFVTAGLLPLAQDVCESLSSLGYSSPSVERLAATLGECLTVQGDTLLQSVCRLVSPSNIDAELEALAHVRIEGVLRPSIVQLLQLLPLLSQPDADMRPLLNGWIAEEGTADTYSTLHQWQQLSRVGGELRCLRQNINRCILDLTKSHTAMTAVLRSYVGDMVSIASEVCSVIANAVLQAQCMDIEANVACAALFDAALHVPRVSLQDIQKGYLQQVQRGAAQRPLMVLVGDKGMGKTWSAMHLALSCLDQADSCVVPFFVSLRTGMGVHMQALFGTDTPEGVALRCRALYQSGKTPLLVLDGLDECAEGTAEGTMVWVDQFLKASVGEALLTITCVTSLWSRGDLSDYLTSRLFVDGSSAIKGATAIISPFSASDLDKARVCYGLNTATLPPELCGMCHRPSVFRLVSDYVCNNGIDPDTLVEESVTDCGVPDTLTASSVKSTAWCKEYAIKRSTVPGRTSKTSIGDIFVRLHGAVYTGELAGDTSGAPSSDGPWSVMVMGLHRWKNCCLLLQYCPESSKFICERIAGPDVDTSEGISIARVLDHVYVYGGREDPLCDSLHEYTISDKTWRVVTPEGSWPAPSLDHVLFGLSGSLYMVGGNSGGVHTRVNHTVVWRYDPYDSKWTRLSDAPYSQGALINPVVVGTTVHMISGKSHVTFSETDGWQQLSPSLQGRCRKSFRVGSEVVVHNTNGSFDAYNPEKCVWRRVCDSVFTSRSARIWTIAPDTLLVCGSQGVSTLSFSELENRPGITKPEADCVGVSGADRGCGSCDDISFVEFVAQCEENDVCIPSGEADGDPPRDIVCVRHDVHGGHSGSFAIYLGPVAADGQTPSEDNAPGDVKSFMVISPYGGNPRCSLWTYDPITSEFVEQQIEFPEFHRGNWETMSARIGDSVYLFGCSPSWRDVALYEYHIHTMGWKRVEQHGDWPTSASGHSVFSHGGKLYLVGGQEGGMQVERDFWCFDPADGMCRRLPDTPVATRYLISAGVVEHSVHLIGRTSSGVGVHVTFNEIDGWSQYTTTPIQVNVPSVALLGDELVVFGYRDGEVPEGVRVLRYNTVTQRWRRTRNLSVRHARALCKIDSRTLLLRGGVQEEFYVGTLGEPNTHEDLFDRSTVELLRRREESDSSEQVELTDSSFSSDSSEHSESPESPMRSTSARSCCCAM</sequence>
<evidence type="ECO:0000256" key="1">
    <source>
        <dbReference type="ARBA" id="ARBA00022441"/>
    </source>
</evidence>
<dbReference type="OrthoDB" id="45365at2759"/>
<comment type="caution">
    <text evidence="5">The sequence shown here is derived from an EMBL/GenBank/DDBJ whole genome shotgun (WGS) entry which is preliminary data.</text>
</comment>
<proteinExistence type="predicted"/>
<name>A0A9K3D0X7_9EUKA</name>
<keyword evidence="2" id="KW-0677">Repeat</keyword>
<accession>A0A9K3D0X7</accession>
<organism evidence="5 6">
    <name type="scientific">Kipferlia bialata</name>
    <dbReference type="NCBI Taxonomy" id="797122"/>
    <lineage>
        <taxon>Eukaryota</taxon>
        <taxon>Metamonada</taxon>
        <taxon>Carpediemonas-like organisms</taxon>
        <taxon>Kipferlia</taxon>
    </lineage>
</organism>
<dbReference type="InterPro" id="IPR006652">
    <property type="entry name" value="Kelch_1"/>
</dbReference>
<dbReference type="Pfam" id="PF24681">
    <property type="entry name" value="Kelch_KLHDC2_KLHL20_DRC7"/>
    <property type="match status" value="1"/>
</dbReference>